<gene>
    <name evidence="1" type="ORF">E2C01_060652</name>
</gene>
<comment type="caution">
    <text evidence="1">The sequence shown here is derived from an EMBL/GenBank/DDBJ whole genome shotgun (WGS) entry which is preliminary data.</text>
</comment>
<evidence type="ECO:0000313" key="2">
    <source>
        <dbReference type="Proteomes" id="UP000324222"/>
    </source>
</evidence>
<organism evidence="1 2">
    <name type="scientific">Portunus trituberculatus</name>
    <name type="common">Swimming crab</name>
    <name type="synonym">Neptunus trituberculatus</name>
    <dbReference type="NCBI Taxonomy" id="210409"/>
    <lineage>
        <taxon>Eukaryota</taxon>
        <taxon>Metazoa</taxon>
        <taxon>Ecdysozoa</taxon>
        <taxon>Arthropoda</taxon>
        <taxon>Crustacea</taxon>
        <taxon>Multicrustacea</taxon>
        <taxon>Malacostraca</taxon>
        <taxon>Eumalacostraca</taxon>
        <taxon>Eucarida</taxon>
        <taxon>Decapoda</taxon>
        <taxon>Pleocyemata</taxon>
        <taxon>Brachyura</taxon>
        <taxon>Eubrachyura</taxon>
        <taxon>Portunoidea</taxon>
        <taxon>Portunidae</taxon>
        <taxon>Portuninae</taxon>
        <taxon>Portunus</taxon>
    </lineage>
</organism>
<dbReference type="AlphaFoldDB" id="A0A5B7HCP6"/>
<sequence>MFVTALLKPPRTRSHACQTGARAAVTGDMKVSALWRLTQLHRALAHQLLPSRRQEASRSFLSLPVSLISLSVYFVSPSDPSIILTQLETRNTNP</sequence>
<proteinExistence type="predicted"/>
<keyword evidence="2" id="KW-1185">Reference proteome</keyword>
<accession>A0A5B7HCP6</accession>
<evidence type="ECO:0000313" key="1">
    <source>
        <dbReference type="EMBL" id="MPC66504.1"/>
    </source>
</evidence>
<protein>
    <submittedName>
        <fullName evidence="1">Uncharacterized protein</fullName>
    </submittedName>
</protein>
<dbReference type="EMBL" id="VSRR010024854">
    <property type="protein sequence ID" value="MPC66504.1"/>
    <property type="molecule type" value="Genomic_DNA"/>
</dbReference>
<name>A0A5B7HCP6_PORTR</name>
<reference evidence="1 2" key="1">
    <citation type="submission" date="2019-05" db="EMBL/GenBank/DDBJ databases">
        <title>Another draft genome of Portunus trituberculatus and its Hox gene families provides insights of decapod evolution.</title>
        <authorList>
            <person name="Jeong J.-H."/>
            <person name="Song I."/>
            <person name="Kim S."/>
            <person name="Choi T."/>
            <person name="Kim D."/>
            <person name="Ryu S."/>
            <person name="Kim W."/>
        </authorList>
    </citation>
    <scope>NUCLEOTIDE SEQUENCE [LARGE SCALE GENOMIC DNA]</scope>
    <source>
        <tissue evidence="1">Muscle</tissue>
    </source>
</reference>
<dbReference type="Proteomes" id="UP000324222">
    <property type="component" value="Unassembled WGS sequence"/>
</dbReference>